<evidence type="ECO:0000313" key="2">
    <source>
        <dbReference type="Proteomes" id="UP001493153"/>
    </source>
</evidence>
<reference evidence="1 2" key="1">
    <citation type="submission" date="2020-09" db="EMBL/GenBank/DDBJ databases">
        <title>Genome sequences of Mycetohabitans spp.</title>
        <authorList>
            <person name="Carter M.E."/>
            <person name="Carpenter S.C.D."/>
            <person name="Bogdanove A.J."/>
        </authorList>
    </citation>
    <scope>NUCLEOTIDE SEQUENCE [LARGE SCALE GENOMIC DNA]</scope>
    <source>
        <strain evidence="1 2">B12</strain>
    </source>
</reference>
<evidence type="ECO:0000313" key="1">
    <source>
        <dbReference type="EMBL" id="WXK40089.1"/>
    </source>
</evidence>
<accession>A0ABZ2PY94</accession>
<gene>
    <name evidence="1" type="ORF">IHE29_12770</name>
</gene>
<dbReference type="Proteomes" id="UP001493153">
    <property type="component" value="Chromosome"/>
</dbReference>
<keyword evidence="2" id="KW-1185">Reference proteome</keyword>
<organism evidence="1 2">
    <name type="scientific">Mycetohabitans rhizoxinica</name>
    <dbReference type="NCBI Taxonomy" id="412963"/>
    <lineage>
        <taxon>Bacteria</taxon>
        <taxon>Pseudomonadati</taxon>
        <taxon>Pseudomonadota</taxon>
        <taxon>Betaproteobacteria</taxon>
        <taxon>Burkholderiales</taxon>
        <taxon>Burkholderiaceae</taxon>
        <taxon>Mycetohabitans</taxon>
    </lineage>
</organism>
<dbReference type="RefSeq" id="WP_338910943.1">
    <property type="nucleotide sequence ID" value="NZ_CP062176.1"/>
</dbReference>
<name>A0ABZ2PY94_9BURK</name>
<proteinExistence type="predicted"/>
<protein>
    <submittedName>
        <fullName evidence="1">Uncharacterized protein</fullName>
    </submittedName>
</protein>
<dbReference type="EMBL" id="CP062176">
    <property type="protein sequence ID" value="WXK40089.1"/>
    <property type="molecule type" value="Genomic_DNA"/>
</dbReference>
<sequence>MDKVKNLQEKARALHELLARYAKVDDDAEMVLGFMSSLFEEIEQGKVVPPVEDRHQWYFADTESPLFKYDDLGEIHAQYSHALEDW</sequence>